<evidence type="ECO:0000256" key="1">
    <source>
        <dbReference type="ARBA" id="ARBA00004123"/>
    </source>
</evidence>
<feature type="domain" description="PH" evidence="8">
    <location>
        <begin position="1575"/>
        <end position="1707"/>
    </location>
</feature>
<evidence type="ECO:0000313" key="10">
    <source>
        <dbReference type="EMBL" id="KAE9988699.1"/>
    </source>
</evidence>
<dbReference type="InterPro" id="IPR056222">
    <property type="entry name" value="PH_23"/>
</dbReference>
<evidence type="ECO:0000256" key="4">
    <source>
        <dbReference type="SAM" id="Coils"/>
    </source>
</evidence>
<dbReference type="EMBL" id="WNWR01000186">
    <property type="protein sequence ID" value="KAE9989443.1"/>
    <property type="molecule type" value="Genomic_DNA"/>
</dbReference>
<evidence type="ECO:0000259" key="7">
    <source>
        <dbReference type="Pfam" id="PF24344"/>
    </source>
</evidence>
<protein>
    <submittedName>
        <fullName evidence="11">Uncharacterized protein</fullName>
    </submittedName>
</protein>
<dbReference type="Pfam" id="PF24340">
    <property type="entry name" value="DH_2"/>
    <property type="match status" value="1"/>
</dbReference>
<feature type="compositionally biased region" description="Basic and acidic residues" evidence="5">
    <location>
        <begin position="403"/>
        <end position="412"/>
    </location>
</feature>
<feature type="compositionally biased region" description="Basic and acidic residues" evidence="5">
    <location>
        <begin position="256"/>
        <end position="272"/>
    </location>
</feature>
<gene>
    <name evidence="9" type="ORF">BLS_010150</name>
    <name evidence="11" type="ORF">EG327_002676</name>
    <name evidence="10" type="ORF">EG328_008716</name>
</gene>
<dbReference type="Pfam" id="PF24344">
    <property type="entry name" value="PH_23"/>
    <property type="match status" value="1"/>
</dbReference>
<evidence type="ECO:0000313" key="9">
    <source>
        <dbReference type="EMBL" id="KAE9979109.1"/>
    </source>
</evidence>
<feature type="compositionally biased region" description="Low complexity" evidence="5">
    <location>
        <begin position="1473"/>
        <end position="1494"/>
    </location>
</feature>
<dbReference type="EMBL" id="WNWS01000005">
    <property type="protein sequence ID" value="KAE9988699.1"/>
    <property type="molecule type" value="Genomic_DNA"/>
</dbReference>
<feature type="region of interest" description="Disordered" evidence="5">
    <location>
        <begin position="1131"/>
        <end position="1180"/>
    </location>
</feature>
<feature type="compositionally biased region" description="Polar residues" evidence="5">
    <location>
        <begin position="360"/>
        <end position="369"/>
    </location>
</feature>
<dbReference type="PANTHER" id="PTHR23196">
    <property type="entry name" value="PAX TRANSCRIPTION ACTIVATION DOMAIN INTERACTING PROTEIN"/>
    <property type="match status" value="1"/>
</dbReference>
<feature type="compositionally biased region" description="Polar residues" evidence="5">
    <location>
        <begin position="1745"/>
        <end position="1770"/>
    </location>
</feature>
<evidence type="ECO:0000259" key="6">
    <source>
        <dbReference type="Pfam" id="PF24340"/>
    </source>
</evidence>
<organism evidence="11 13">
    <name type="scientific">Venturia inaequalis</name>
    <name type="common">Apple scab fungus</name>
    <dbReference type="NCBI Taxonomy" id="5025"/>
    <lineage>
        <taxon>Eukaryota</taxon>
        <taxon>Fungi</taxon>
        <taxon>Dikarya</taxon>
        <taxon>Ascomycota</taxon>
        <taxon>Pezizomycotina</taxon>
        <taxon>Dothideomycetes</taxon>
        <taxon>Pleosporomycetidae</taxon>
        <taxon>Venturiales</taxon>
        <taxon>Venturiaceae</taxon>
        <taxon>Venturia</taxon>
    </lineage>
</organism>
<feature type="compositionally biased region" description="Polar residues" evidence="5">
    <location>
        <begin position="341"/>
        <end position="350"/>
    </location>
</feature>
<feature type="compositionally biased region" description="Low complexity" evidence="5">
    <location>
        <begin position="1131"/>
        <end position="1150"/>
    </location>
</feature>
<evidence type="ECO:0000256" key="2">
    <source>
        <dbReference type="ARBA" id="ARBA00022763"/>
    </source>
</evidence>
<feature type="compositionally biased region" description="Polar residues" evidence="5">
    <location>
        <begin position="525"/>
        <end position="545"/>
    </location>
</feature>
<evidence type="ECO:0000256" key="5">
    <source>
        <dbReference type="SAM" id="MobiDB-lite"/>
    </source>
</evidence>
<dbReference type="GO" id="GO:0006974">
    <property type="term" value="P:DNA damage response"/>
    <property type="evidence" value="ECO:0007669"/>
    <property type="project" value="UniProtKB-KW"/>
</dbReference>
<comment type="subcellular location">
    <subcellularLocation>
        <location evidence="1">Nucleus</location>
    </subcellularLocation>
</comment>
<evidence type="ECO:0000256" key="3">
    <source>
        <dbReference type="ARBA" id="ARBA00023242"/>
    </source>
</evidence>
<feature type="compositionally biased region" description="Low complexity" evidence="5">
    <location>
        <begin position="126"/>
        <end position="135"/>
    </location>
</feature>
<feature type="compositionally biased region" description="Low complexity" evidence="5">
    <location>
        <begin position="1524"/>
        <end position="1552"/>
    </location>
</feature>
<reference evidence="11 13" key="1">
    <citation type="submission" date="2019-07" db="EMBL/GenBank/DDBJ databases">
        <title>Venturia inaequalis Genome Resource.</title>
        <authorList>
            <person name="Lichtner F.J."/>
        </authorList>
    </citation>
    <scope>NUCLEOTIDE SEQUENCE [LARGE SCALE GENOMIC DNA]</scope>
    <source>
        <strain evidence="10 12">120213</strain>
        <strain evidence="9">Bline_iso_100314</strain>
        <strain evidence="11 13">DMI_063113</strain>
    </source>
</reference>
<feature type="compositionally biased region" description="Acidic residues" evidence="5">
    <location>
        <begin position="582"/>
        <end position="591"/>
    </location>
</feature>
<feature type="compositionally biased region" description="Basic and acidic residues" evidence="5">
    <location>
        <begin position="222"/>
        <end position="231"/>
    </location>
</feature>
<dbReference type="Proteomes" id="UP000447873">
    <property type="component" value="Unassembled WGS sequence"/>
</dbReference>
<name>A0A8H3VKN6_VENIN</name>
<feature type="compositionally biased region" description="Low complexity" evidence="5">
    <location>
        <begin position="1221"/>
        <end position="1230"/>
    </location>
</feature>
<feature type="region of interest" description="Disordered" evidence="5">
    <location>
        <begin position="1204"/>
        <end position="1509"/>
    </location>
</feature>
<feature type="compositionally biased region" description="Basic and acidic residues" evidence="5">
    <location>
        <begin position="146"/>
        <end position="182"/>
    </location>
</feature>
<dbReference type="EMBL" id="WNWQ01000099">
    <property type="protein sequence ID" value="KAE9979109.1"/>
    <property type="molecule type" value="Genomic_DNA"/>
</dbReference>
<feature type="compositionally biased region" description="Polar residues" evidence="5">
    <location>
        <begin position="630"/>
        <end position="643"/>
    </location>
</feature>
<dbReference type="Proteomes" id="UP000433883">
    <property type="component" value="Unassembled WGS sequence"/>
</dbReference>
<feature type="compositionally biased region" description="Polar residues" evidence="5">
    <location>
        <begin position="1299"/>
        <end position="1308"/>
    </location>
</feature>
<feature type="compositionally biased region" description="Basic residues" evidence="5">
    <location>
        <begin position="605"/>
        <end position="619"/>
    </location>
</feature>
<feature type="compositionally biased region" description="Polar residues" evidence="5">
    <location>
        <begin position="61"/>
        <end position="76"/>
    </location>
</feature>
<dbReference type="Proteomes" id="UP000490939">
    <property type="component" value="Unassembled WGS sequence"/>
</dbReference>
<evidence type="ECO:0000313" key="11">
    <source>
        <dbReference type="EMBL" id="KAE9989443.1"/>
    </source>
</evidence>
<evidence type="ECO:0000313" key="13">
    <source>
        <dbReference type="Proteomes" id="UP000490939"/>
    </source>
</evidence>
<dbReference type="GO" id="GO:0005634">
    <property type="term" value="C:nucleus"/>
    <property type="evidence" value="ECO:0007669"/>
    <property type="project" value="UniProtKB-SubCell"/>
</dbReference>
<dbReference type="InterPro" id="IPR051579">
    <property type="entry name" value="DDR_Transcriptional_Reg"/>
</dbReference>
<dbReference type="InterPro" id="IPR056416">
    <property type="entry name" value="DH_2_fung"/>
</dbReference>
<feature type="compositionally biased region" description="Acidic residues" evidence="5">
    <location>
        <begin position="1337"/>
        <end position="1348"/>
    </location>
</feature>
<feature type="compositionally biased region" description="Pro residues" evidence="5">
    <location>
        <begin position="1429"/>
        <end position="1438"/>
    </location>
</feature>
<feature type="region of interest" description="Disordered" evidence="5">
    <location>
        <begin position="123"/>
        <end position="648"/>
    </location>
</feature>
<evidence type="ECO:0000313" key="12">
    <source>
        <dbReference type="Proteomes" id="UP000447873"/>
    </source>
</evidence>
<comment type="caution">
    <text evidence="11">The sequence shown here is derived from an EMBL/GenBank/DDBJ whole genome shotgun (WGS) entry which is preliminary data.</text>
</comment>
<feature type="compositionally biased region" description="Polar residues" evidence="5">
    <location>
        <begin position="592"/>
        <end position="603"/>
    </location>
</feature>
<feature type="domain" description="PH" evidence="7">
    <location>
        <begin position="978"/>
        <end position="1119"/>
    </location>
</feature>
<dbReference type="InterPro" id="IPR056223">
    <property type="entry name" value="PH_24"/>
</dbReference>
<dbReference type="OrthoDB" id="5408934at2759"/>
<feature type="compositionally biased region" description="Polar residues" evidence="5">
    <location>
        <begin position="1401"/>
        <end position="1422"/>
    </location>
</feature>
<proteinExistence type="predicted"/>
<feature type="domain" description="DBL homology" evidence="6">
    <location>
        <begin position="753"/>
        <end position="964"/>
    </location>
</feature>
<feature type="coiled-coil region" evidence="4">
    <location>
        <begin position="954"/>
        <end position="981"/>
    </location>
</feature>
<dbReference type="PANTHER" id="PTHR23196:SF1">
    <property type="entry name" value="PAX-INTERACTING PROTEIN 1"/>
    <property type="match status" value="1"/>
</dbReference>
<keyword evidence="4" id="KW-0175">Coiled coil</keyword>
<dbReference type="Pfam" id="PF24345">
    <property type="entry name" value="PH_24"/>
    <property type="match status" value="1"/>
</dbReference>
<feature type="region of interest" description="Disordered" evidence="5">
    <location>
        <begin position="34"/>
        <end position="78"/>
    </location>
</feature>
<sequence length="1962" mass="213405">MSKKVPPPQGPQLDLGKTLGLYDTASVREKVRKWNTTGAGVVTPEDAVPAESDREDKSVKSAVSTKSGSRTQSKASSALKLDVDVVEPLRIEKIASPAPSKVESKAASAVADEVVVIFEDEDDETVAPATTEEAALPPPPPMPQIVERRPQSVERRSKAVSRLDAEVREAISPKKRVVSDGHWRRKRSPPKAATPVPPPSPPKAKIKPDVGLAWVRPPLLPRRPDEPDPPPKPKPIPKPIKVYSGRPRAKSAGVLRSDEDITLDRSDDEPIRVRTPTTPRPRPSPRMSGAIVEERQPKSLTSDEDNTPKRPSTTKQRPIHDRALGDPYSSAEDIRRRKNSYAKSGPSSTDENYKYRTSHRSPNTENLHNSYNRERRSRRRKSSAPSISDEESEMLRKSQRRGKSVDAKRQDSDNQSDSPPRILTNNDDEAAERRKMFLQEHAQFSPKETRSAGRRRNRLRKKSYSPDPITPPPVVPPAAEAPSRVPRVEAWLTTTPDPFLEPAGEAKKSRRVFSFEPQSRDAATEVSTQVSTQVSTIPTESSVLSEFSEPRVRRGSGKATGKGRISSSKRATDRHVRALSEPSEDMDDDQTECSSVTSVSTLKRQGAHRASHSPTKGRLKSPPADRSYTDSDVASSAKTSSVDPSAFDHPDLMAKRMFPSTGKRLSTIASVETFKSKALPAPSIYSETSEMTAMPPLPDLSDPSVVSASRSRASMKKKLASHADLISVLSMPASRSKSVVSARSIRTHRSRLETATLEDLMKELASDEMKYMRELRTLADGVIPILLKCVLSKSDAAIAAGLFKRASASDKEAIAEASKVIHDMSVAIQRLKGVHTSIPKDDHFKFLIWAQRALSIYEGYVKTWRMGFQDVVVSLANESEESTVSSPKTAESGWDQGLPRNEDGYIVDGSGGRVDVAYLLKRPLVRLKFLTKTLKGINIKKPSDQAGILTTKYQSLMDRARQRVEEEKARMEDEAAALIDATRARDPKSLAPVTGVKIDPTRCLIARDFFDLKLRHSTGQQVDCRVELLKRDDAPGRGASGDILICEIDESGRWLLFPPVQSNRISSRAGDEPGEIVVMIRGVASSGKEWEELLHLKTADEEIRFEWIQMLGLSPVPPQLERIKSFKATAPLPASSHGSSHLSASTQSTAPLKSRTPSPTQIQIPIGEQAGSTSKKWGHDTSEWRYEPSAASTVSSVLSSVLSSQGATIQPKKPARRSRSPESSFVSSSSYTTSDVYQAPRATDRRSPASESSTPKSLNDAMRHAGSPSLRRTKAARYRSGPPSPIKSPTTDDRYAPRFSSNPGNNQLRTDDRSGNKPRKRSGGKGFSVWIPGSGADDSDESSEDEDSMASSYLSGQPPLHGKTSSVPLESLPTIPKRKNAEPAPPKSAMRDMSLPKPSHQDATSTAPSKLQKRQTSASKSLPATPVQDQPPPPPPHRTPSQQQVKFAPPPTFTPTSQVKRRSSSPLKHEYQPSSPSLSSEYSSEDSASLYSDESMTEDSSEDEVDDGDDIASSLISSLVSKTAPPVAQAIPPRPAIITPSRPTTITPPETIYSQPNSTLKPSESASQGGYRGVPQQAEKVAKSTAAIFCWNNERGQWQILHPDECSIVISPGLIQAFEMSPEHSTDVVPSGRPLIAQELTPIVPLRKGTGLDITIRSPATPASRLHPGNNIMYRGRSLEEIEKLYTLLNWARINNPTYIALQNARPPTGESSWASVMDQNNGAAGSGSGSWWQFGTSTRRSKSYRASTRAPSTAGNTESSVGTISSVTNAMKRLSGLGKPRTSDGSDESGGSSGHSPIAFVDPRNPGDGLGPMGPSLGIANAKCRLYVRQPKGGKWQDLGSTRLTIMQKELDQGINTPAMIQTGVEKRIVVSGKGKSKLGGLGGVVRQGAVLLDVTLGESCFERVARTGIAVSVWEDVVGSAGGVAATGGVTEKRIKVYMIQMKNERDCAFTFSLLGKLRY</sequence>
<keyword evidence="2" id="KW-0227">DNA damage</keyword>
<feature type="region of interest" description="Disordered" evidence="5">
    <location>
        <begin position="1522"/>
        <end position="1572"/>
    </location>
</feature>
<keyword evidence="3" id="KW-0539">Nucleus</keyword>
<keyword evidence="13" id="KW-1185">Reference proteome</keyword>
<feature type="compositionally biased region" description="Basic residues" evidence="5">
    <location>
        <begin position="452"/>
        <end position="463"/>
    </location>
</feature>
<accession>A0A8H3VKN6</accession>
<feature type="region of interest" description="Disordered" evidence="5">
    <location>
        <begin position="1743"/>
        <end position="1814"/>
    </location>
</feature>
<evidence type="ECO:0000259" key="8">
    <source>
        <dbReference type="Pfam" id="PF24345"/>
    </source>
</evidence>
<feature type="compositionally biased region" description="Acidic residues" evidence="5">
    <location>
        <begin position="1495"/>
        <end position="1509"/>
    </location>
</feature>
<dbReference type="GO" id="GO:0035861">
    <property type="term" value="C:site of double-strand break"/>
    <property type="evidence" value="ECO:0007669"/>
    <property type="project" value="TreeGrafter"/>
</dbReference>
<feature type="compositionally biased region" description="Polar residues" evidence="5">
    <location>
        <begin position="1553"/>
        <end position="1568"/>
    </location>
</feature>